<proteinExistence type="predicted"/>
<sequence length="90" mass="10365">MEVTGKKKVQRTVYLKAGPKVPEPRQQDYFGLFMSTNAISMKEFTRWTGLDLPVGIHGLEVQMAQVVKARIVKEEVIEPQKRTTYRVEID</sequence>
<organism evidence="1">
    <name type="scientific">marine sediment metagenome</name>
    <dbReference type="NCBI Taxonomy" id="412755"/>
    <lineage>
        <taxon>unclassified sequences</taxon>
        <taxon>metagenomes</taxon>
        <taxon>ecological metagenomes</taxon>
    </lineage>
</organism>
<name>A0A0F9C2V6_9ZZZZ</name>
<dbReference type="EMBL" id="LAZR01048859">
    <property type="protein sequence ID" value="KKK90976.1"/>
    <property type="molecule type" value="Genomic_DNA"/>
</dbReference>
<comment type="caution">
    <text evidence="1">The sequence shown here is derived from an EMBL/GenBank/DDBJ whole genome shotgun (WGS) entry which is preliminary data.</text>
</comment>
<gene>
    <name evidence="1" type="ORF">LCGC14_2717610</name>
</gene>
<evidence type="ECO:0000313" key="1">
    <source>
        <dbReference type="EMBL" id="KKK90976.1"/>
    </source>
</evidence>
<protein>
    <submittedName>
        <fullName evidence="1">Uncharacterized protein</fullName>
    </submittedName>
</protein>
<reference evidence="1" key="1">
    <citation type="journal article" date="2015" name="Nature">
        <title>Complex archaea that bridge the gap between prokaryotes and eukaryotes.</title>
        <authorList>
            <person name="Spang A."/>
            <person name="Saw J.H."/>
            <person name="Jorgensen S.L."/>
            <person name="Zaremba-Niedzwiedzka K."/>
            <person name="Martijn J."/>
            <person name="Lind A.E."/>
            <person name="van Eijk R."/>
            <person name="Schleper C."/>
            <person name="Guy L."/>
            <person name="Ettema T.J."/>
        </authorList>
    </citation>
    <scope>NUCLEOTIDE SEQUENCE</scope>
</reference>
<dbReference type="AlphaFoldDB" id="A0A0F9C2V6"/>
<accession>A0A0F9C2V6</accession>